<dbReference type="CDD" id="cd02440">
    <property type="entry name" value="AdoMet_MTases"/>
    <property type="match status" value="1"/>
</dbReference>
<organism evidence="1 2">
    <name type="scientific">Zhongshania guokunii</name>
    <dbReference type="NCBI Taxonomy" id="641783"/>
    <lineage>
        <taxon>Bacteria</taxon>
        <taxon>Pseudomonadati</taxon>
        <taxon>Pseudomonadota</taxon>
        <taxon>Gammaproteobacteria</taxon>
        <taxon>Cellvibrionales</taxon>
        <taxon>Spongiibacteraceae</taxon>
        <taxon>Zhongshania</taxon>
    </lineage>
</organism>
<evidence type="ECO:0000313" key="1">
    <source>
        <dbReference type="EMBL" id="MEX1668271.1"/>
    </source>
</evidence>
<keyword evidence="1" id="KW-0489">Methyltransferase</keyword>
<comment type="caution">
    <text evidence="1">The sequence shown here is derived from an EMBL/GenBank/DDBJ whole genome shotgun (WGS) entry which is preliminary data.</text>
</comment>
<evidence type="ECO:0000313" key="2">
    <source>
        <dbReference type="Proteomes" id="UP001557485"/>
    </source>
</evidence>
<dbReference type="Pfam" id="PF02353">
    <property type="entry name" value="CMAS"/>
    <property type="match status" value="1"/>
</dbReference>
<dbReference type="RefSeq" id="WP_368380561.1">
    <property type="nucleotide sequence ID" value="NZ_JBFRYA010000003.1"/>
</dbReference>
<dbReference type="GO" id="GO:0008168">
    <property type="term" value="F:methyltransferase activity"/>
    <property type="evidence" value="ECO:0007669"/>
    <property type="project" value="UniProtKB-KW"/>
</dbReference>
<gene>
    <name evidence="1" type="ORF">AB4876_05065</name>
</gene>
<dbReference type="PANTHER" id="PTHR43832">
    <property type="match status" value="1"/>
</dbReference>
<reference evidence="1 2" key="1">
    <citation type="journal article" date="2011" name="Int. J. Syst. Evol. Microbiol.">
        <title>Zhongshania antarctica gen. nov., sp. nov. and Zhongshania guokunii sp. nov., gammaproteobacteria respectively isolated from coastal attached (fast) ice and surface seawater of the Antarctic.</title>
        <authorList>
            <person name="Li H.J."/>
            <person name="Zhang X.Y."/>
            <person name="Chen C.X."/>
            <person name="Zhang Y.J."/>
            <person name="Gao Z.M."/>
            <person name="Yu Y."/>
            <person name="Chen X.L."/>
            <person name="Chen B."/>
            <person name="Zhang Y.Z."/>
        </authorList>
    </citation>
    <scope>NUCLEOTIDE SEQUENCE [LARGE SCALE GENOMIC DNA]</scope>
    <source>
        <strain evidence="1 2">ZS6-22T</strain>
    </source>
</reference>
<dbReference type="EMBL" id="JBFRYA010000003">
    <property type="protein sequence ID" value="MEX1668271.1"/>
    <property type="molecule type" value="Genomic_DNA"/>
</dbReference>
<sequence>MINPIMLAERGLVPDPLLRRGIRRELADRLVQEFSGDLQSNEARRRQFRRELKDSAIAINTGDANEQHYEVPAALFKLMLGPCLKYSSCWWDENCQNLANAEQAMLAMYAERAQLEDGLKILDLGCGWGSFTLWAAARYPHSQITAVSNSSGQREFIEAQAASRGLSNVKVITCNVGDLTLTERFDRVVTVEMLEHVRNYRELLANVAGWLEPNGLMFVHIFCHAYLHYPFDGGWMTDNFFSGGQMPAFDTLMHFSEHMRMVDSWRVNGEHYSKTLEAWLDKLDDNKAEALKILKDTPNPKVQFQRWRMFMLACSELFAYRDGQEWFVGHYLLTPGQLAD</sequence>
<accession>A0ABV3U339</accession>
<dbReference type="InterPro" id="IPR029063">
    <property type="entry name" value="SAM-dependent_MTases_sf"/>
</dbReference>
<dbReference type="PANTHER" id="PTHR43832:SF1">
    <property type="entry name" value="S-ADENOSYL-L-METHIONINE-DEPENDENT METHYLTRANSFERASES SUPERFAMILY PROTEIN"/>
    <property type="match status" value="1"/>
</dbReference>
<dbReference type="EC" id="2.1.1.-" evidence="1"/>
<dbReference type="GO" id="GO:0032259">
    <property type="term" value="P:methylation"/>
    <property type="evidence" value="ECO:0007669"/>
    <property type="project" value="UniProtKB-KW"/>
</dbReference>
<dbReference type="SUPFAM" id="SSF53335">
    <property type="entry name" value="S-adenosyl-L-methionine-dependent methyltransferases"/>
    <property type="match status" value="1"/>
</dbReference>
<keyword evidence="2" id="KW-1185">Reference proteome</keyword>
<keyword evidence="1" id="KW-0808">Transferase</keyword>
<dbReference type="Gene3D" id="3.40.50.150">
    <property type="entry name" value="Vaccinia Virus protein VP39"/>
    <property type="match status" value="1"/>
</dbReference>
<name>A0ABV3U339_9GAMM</name>
<dbReference type="Proteomes" id="UP001557485">
    <property type="component" value="Unassembled WGS sequence"/>
</dbReference>
<proteinExistence type="predicted"/>
<protein>
    <submittedName>
        <fullName evidence="1">Cyclopropane-fatty-acyl-phospholipid synthase family protein</fullName>
        <ecNumber evidence="1">2.1.1.-</ecNumber>
    </submittedName>
</protein>